<gene>
    <name evidence="1" type="ordered locus">BATR1942_09650</name>
</gene>
<keyword evidence="2" id="KW-1185">Reference proteome</keyword>
<name>A0ABN3ZAB7_BACA1</name>
<reference evidence="1 2" key="1">
    <citation type="journal article" date="2011" name="Front. Microbiol.">
        <title>Genomic signatures of strain selection and enhancement in Bacillus atrophaeus var. globigii, a historical biowarfare simulant.</title>
        <authorList>
            <person name="Gibbons H.S."/>
            <person name="Broomall S.M."/>
            <person name="McNew L.A."/>
            <person name="Daligault H."/>
            <person name="Chapman C."/>
            <person name="Bruce D."/>
            <person name="Karavis M."/>
            <person name="Krepps M."/>
            <person name="McGregor P.A."/>
            <person name="Hong C."/>
            <person name="Park K.H."/>
            <person name="Akmal A."/>
            <person name="Feldman A."/>
            <person name="Lin J.S."/>
            <person name="Chang W.E."/>
            <person name="Higgs B.W."/>
            <person name="Demirev P."/>
            <person name="Lindquist J."/>
            <person name="Liem A."/>
            <person name="Fochler E."/>
            <person name="Read T.D."/>
            <person name="Tapia R."/>
            <person name="Johnson S."/>
            <person name="Bishop-Lilly K.A."/>
            <person name="Detter C."/>
            <person name="Han C."/>
            <person name="Sozhamannan S."/>
            <person name="Rosenzweig C.N."/>
            <person name="Skowronski E.W."/>
        </authorList>
    </citation>
    <scope>NUCLEOTIDE SEQUENCE [LARGE SCALE GENOMIC DNA]</scope>
    <source>
        <strain evidence="1 2">1942</strain>
    </source>
</reference>
<dbReference type="RefSeq" id="WP_004429622.1">
    <property type="nucleotide sequence ID" value="NC_014639.1"/>
</dbReference>
<accession>A0ABN3ZAB7</accession>
<evidence type="ECO:0000313" key="1">
    <source>
        <dbReference type="EMBL" id="ADP32863.1"/>
    </source>
</evidence>
<protein>
    <submittedName>
        <fullName evidence="1">Uncharacterized protein</fullName>
    </submittedName>
</protein>
<dbReference type="Proteomes" id="UP000006867">
    <property type="component" value="Chromosome"/>
</dbReference>
<evidence type="ECO:0000313" key="2">
    <source>
        <dbReference type="Proteomes" id="UP000006867"/>
    </source>
</evidence>
<sequence length="64" mass="7303">MSRLDTMARFAEPDDKEPEVIGQCRDCYEDIVAGQEVYAHDGYLYCAETCLFSDLDIYKITVGE</sequence>
<organism evidence="1 2">
    <name type="scientific">Bacillus atrophaeus (strain 1942)</name>
    <dbReference type="NCBI Taxonomy" id="720555"/>
    <lineage>
        <taxon>Bacteria</taxon>
        <taxon>Bacillati</taxon>
        <taxon>Bacillota</taxon>
        <taxon>Bacilli</taxon>
        <taxon>Bacillales</taxon>
        <taxon>Bacillaceae</taxon>
        <taxon>Bacillus</taxon>
    </lineage>
</organism>
<proteinExistence type="predicted"/>
<dbReference type="EMBL" id="CP002207">
    <property type="protein sequence ID" value="ADP32863.1"/>
    <property type="molecule type" value="Genomic_DNA"/>
</dbReference>